<feature type="region of interest" description="Disordered" evidence="1">
    <location>
        <begin position="240"/>
        <end position="286"/>
    </location>
</feature>
<dbReference type="EMBL" id="BGZK01002595">
    <property type="protein sequence ID" value="GBP95179.1"/>
    <property type="molecule type" value="Genomic_DNA"/>
</dbReference>
<feature type="region of interest" description="Disordered" evidence="1">
    <location>
        <begin position="166"/>
        <end position="201"/>
    </location>
</feature>
<sequence length="357" mass="40441">MRRIGKIFTVPFNFINAINPPSFLTRRPVVHSSYRLDTDFMVITGRLLFKYRAAARPRERRRYANNSLLHKLKKFRSGVYLLAITRRARAHKGVPAVSARSREFARSLFDRLRYGDGAKFRRRRRRSKFPDVCRNTLKAVRRRLNQFIIQVLGDTPASACLPACVRTPRRGVNSPGEAQRGQRRAARDVSQPATLPNEKFNRTAPLLTRAGRGSSAAAALRIYIFCVLRLITQRAFDNTSPAHGVQKTTKAQSSAREGSAPERQAGRRARGGRSRGARSGTGSRYADTRVHTSTVCALCSVARPVLRKRPRERYDDKQTRTYRTNSLVEAERDHVFPGVNELLDDSERFGGARVNHL</sequence>
<dbReference type="AlphaFoldDB" id="A0A4C2A7M5"/>
<proteinExistence type="predicted"/>
<name>A0A4C2A7M5_EUMVA</name>
<evidence type="ECO:0000256" key="1">
    <source>
        <dbReference type="SAM" id="MobiDB-lite"/>
    </source>
</evidence>
<keyword evidence="3" id="KW-1185">Reference proteome</keyword>
<evidence type="ECO:0000313" key="3">
    <source>
        <dbReference type="Proteomes" id="UP000299102"/>
    </source>
</evidence>
<feature type="compositionally biased region" description="Polar residues" evidence="1">
    <location>
        <begin position="240"/>
        <end position="256"/>
    </location>
</feature>
<feature type="compositionally biased region" description="Basic residues" evidence="1">
    <location>
        <begin position="266"/>
        <end position="276"/>
    </location>
</feature>
<reference evidence="2 3" key="1">
    <citation type="journal article" date="2019" name="Commun. Biol.">
        <title>The bagworm genome reveals a unique fibroin gene that provides high tensile strength.</title>
        <authorList>
            <person name="Kono N."/>
            <person name="Nakamura H."/>
            <person name="Ohtoshi R."/>
            <person name="Tomita M."/>
            <person name="Numata K."/>
            <person name="Arakawa K."/>
        </authorList>
    </citation>
    <scope>NUCLEOTIDE SEQUENCE [LARGE SCALE GENOMIC DNA]</scope>
</reference>
<comment type="caution">
    <text evidence="2">The sequence shown here is derived from an EMBL/GenBank/DDBJ whole genome shotgun (WGS) entry which is preliminary data.</text>
</comment>
<protein>
    <submittedName>
        <fullName evidence="2">Uncharacterized protein</fullName>
    </submittedName>
</protein>
<evidence type="ECO:0000313" key="2">
    <source>
        <dbReference type="EMBL" id="GBP95179.1"/>
    </source>
</evidence>
<dbReference type="Proteomes" id="UP000299102">
    <property type="component" value="Unassembled WGS sequence"/>
</dbReference>
<organism evidence="2 3">
    <name type="scientific">Eumeta variegata</name>
    <name type="common">Bagworm moth</name>
    <name type="synonym">Eumeta japonica</name>
    <dbReference type="NCBI Taxonomy" id="151549"/>
    <lineage>
        <taxon>Eukaryota</taxon>
        <taxon>Metazoa</taxon>
        <taxon>Ecdysozoa</taxon>
        <taxon>Arthropoda</taxon>
        <taxon>Hexapoda</taxon>
        <taxon>Insecta</taxon>
        <taxon>Pterygota</taxon>
        <taxon>Neoptera</taxon>
        <taxon>Endopterygota</taxon>
        <taxon>Lepidoptera</taxon>
        <taxon>Glossata</taxon>
        <taxon>Ditrysia</taxon>
        <taxon>Tineoidea</taxon>
        <taxon>Psychidae</taxon>
        <taxon>Oiketicinae</taxon>
        <taxon>Eumeta</taxon>
    </lineage>
</organism>
<accession>A0A4C2A7M5</accession>
<gene>
    <name evidence="2" type="ORF">EVAR_67576_1</name>
</gene>